<dbReference type="InterPro" id="IPR000760">
    <property type="entry name" value="Inositol_monophosphatase-like"/>
</dbReference>
<evidence type="ECO:0008006" key="4">
    <source>
        <dbReference type="Google" id="ProtNLM"/>
    </source>
</evidence>
<dbReference type="SUPFAM" id="SSF56655">
    <property type="entry name" value="Carbohydrate phosphatase"/>
    <property type="match status" value="1"/>
</dbReference>
<dbReference type="GO" id="GO:0046872">
    <property type="term" value="F:metal ion binding"/>
    <property type="evidence" value="ECO:0007669"/>
    <property type="project" value="UniProtKB-KW"/>
</dbReference>
<dbReference type="GO" id="GO:0046854">
    <property type="term" value="P:phosphatidylinositol phosphate biosynthetic process"/>
    <property type="evidence" value="ECO:0007669"/>
    <property type="project" value="InterPro"/>
</dbReference>
<feature type="non-terminal residue" evidence="3">
    <location>
        <position position="1"/>
    </location>
</feature>
<evidence type="ECO:0000256" key="1">
    <source>
        <dbReference type="ARBA" id="ARBA00022723"/>
    </source>
</evidence>
<dbReference type="PANTHER" id="PTHR20854">
    <property type="entry name" value="INOSITOL MONOPHOSPHATASE"/>
    <property type="match status" value="1"/>
</dbReference>
<accession>X0ZA08</accession>
<dbReference type="Gene3D" id="3.30.540.10">
    <property type="entry name" value="Fructose-1,6-Bisphosphatase, subunit A, domain 1"/>
    <property type="match status" value="1"/>
</dbReference>
<protein>
    <recommendedName>
        <fullName evidence="4">Inositol monophosphatase</fullName>
    </recommendedName>
</protein>
<dbReference type="GO" id="GO:0008934">
    <property type="term" value="F:inositol monophosphate 1-phosphatase activity"/>
    <property type="evidence" value="ECO:0007669"/>
    <property type="project" value="TreeGrafter"/>
</dbReference>
<dbReference type="EMBL" id="BART01007231">
    <property type="protein sequence ID" value="GAG55132.1"/>
    <property type="molecule type" value="Genomic_DNA"/>
</dbReference>
<dbReference type="PROSITE" id="PS00630">
    <property type="entry name" value="IMP_2"/>
    <property type="match status" value="1"/>
</dbReference>
<name>X0ZA08_9ZZZZ</name>
<dbReference type="PRINTS" id="PR00377">
    <property type="entry name" value="IMPHPHTASES"/>
</dbReference>
<proteinExistence type="predicted"/>
<evidence type="ECO:0000313" key="3">
    <source>
        <dbReference type="EMBL" id="GAG55132.1"/>
    </source>
</evidence>
<keyword evidence="1" id="KW-0479">Metal-binding</keyword>
<dbReference type="PANTHER" id="PTHR20854:SF4">
    <property type="entry name" value="INOSITOL-1-MONOPHOSPHATASE-RELATED"/>
    <property type="match status" value="1"/>
</dbReference>
<dbReference type="InterPro" id="IPR020550">
    <property type="entry name" value="Inositol_monophosphatase_CS"/>
</dbReference>
<organism evidence="3">
    <name type="scientific">marine sediment metagenome</name>
    <dbReference type="NCBI Taxonomy" id="412755"/>
    <lineage>
        <taxon>unclassified sequences</taxon>
        <taxon>metagenomes</taxon>
        <taxon>ecological metagenomes</taxon>
    </lineage>
</organism>
<gene>
    <name evidence="3" type="ORF">S01H4_16485</name>
</gene>
<dbReference type="AlphaFoldDB" id="X0ZA08"/>
<dbReference type="Pfam" id="PF00459">
    <property type="entry name" value="Inositol_P"/>
    <property type="match status" value="1"/>
</dbReference>
<evidence type="ECO:0000256" key="2">
    <source>
        <dbReference type="ARBA" id="ARBA00022842"/>
    </source>
</evidence>
<dbReference type="Gene3D" id="3.40.190.80">
    <property type="match status" value="1"/>
</dbReference>
<dbReference type="GO" id="GO:0007165">
    <property type="term" value="P:signal transduction"/>
    <property type="evidence" value="ECO:0007669"/>
    <property type="project" value="TreeGrafter"/>
</dbReference>
<dbReference type="GO" id="GO:0006020">
    <property type="term" value="P:inositol metabolic process"/>
    <property type="evidence" value="ECO:0007669"/>
    <property type="project" value="TreeGrafter"/>
</dbReference>
<reference evidence="3" key="1">
    <citation type="journal article" date="2014" name="Front. Microbiol.">
        <title>High frequency of phylogenetically diverse reductive dehalogenase-homologous genes in deep subseafloor sedimentary metagenomes.</title>
        <authorList>
            <person name="Kawai M."/>
            <person name="Futagami T."/>
            <person name="Toyoda A."/>
            <person name="Takaki Y."/>
            <person name="Nishi S."/>
            <person name="Hori S."/>
            <person name="Arai W."/>
            <person name="Tsubouchi T."/>
            <person name="Morono Y."/>
            <person name="Uchiyama I."/>
            <person name="Ito T."/>
            <person name="Fujiyama A."/>
            <person name="Inagaki F."/>
            <person name="Takami H."/>
        </authorList>
    </citation>
    <scope>NUCLEOTIDE SEQUENCE</scope>
    <source>
        <strain evidence="3">Expedition CK06-06</strain>
    </source>
</reference>
<comment type="caution">
    <text evidence="3">The sequence shown here is derived from an EMBL/GenBank/DDBJ whole genome shotgun (WGS) entry which is preliminary data.</text>
</comment>
<keyword evidence="2" id="KW-0460">Magnesium</keyword>
<sequence>ALEFKNEVALGVIYMPLANELYTAEKGKGAYLNNKKISVSERDLSRATLSYDSSIRYNKEPMINCLERVSDKVFNIRMFGSSVRSLSYIAEGKIELAIEYNDKPWDFAAGLILVEEAGGRATDLQGNKWSIASAGYLASNGIVHEDILTIINA</sequence>